<feature type="compositionally biased region" description="Gly residues" evidence="1">
    <location>
        <begin position="1617"/>
        <end position="1626"/>
    </location>
</feature>
<keyword evidence="2 3" id="KW-0812">Transmembrane</keyword>
<dbReference type="RefSeq" id="XP_067921237.1">
    <property type="nucleotide sequence ID" value="XM_068066786.1"/>
</dbReference>
<keyword evidence="2" id="KW-0472">Membrane</keyword>
<feature type="compositionally biased region" description="Polar residues" evidence="1">
    <location>
        <begin position="748"/>
        <end position="757"/>
    </location>
</feature>
<feature type="region of interest" description="Disordered" evidence="1">
    <location>
        <begin position="381"/>
        <end position="784"/>
    </location>
</feature>
<feature type="compositionally biased region" description="Low complexity" evidence="1">
    <location>
        <begin position="382"/>
        <end position="397"/>
    </location>
</feature>
<gene>
    <name evidence="3" type="ORF">CSUI_006632</name>
</gene>
<feature type="compositionally biased region" description="Polar residues" evidence="1">
    <location>
        <begin position="501"/>
        <end position="521"/>
    </location>
</feature>
<keyword evidence="4" id="KW-1185">Reference proteome</keyword>
<feature type="compositionally biased region" description="Pro residues" evidence="1">
    <location>
        <begin position="406"/>
        <end position="422"/>
    </location>
</feature>
<feature type="compositionally biased region" description="Low complexity" evidence="1">
    <location>
        <begin position="645"/>
        <end position="655"/>
    </location>
</feature>
<feature type="region of interest" description="Disordered" evidence="1">
    <location>
        <begin position="1748"/>
        <end position="1789"/>
    </location>
</feature>
<evidence type="ECO:0000256" key="2">
    <source>
        <dbReference type="SAM" id="Phobius"/>
    </source>
</evidence>
<proteinExistence type="predicted"/>
<feature type="compositionally biased region" description="Low complexity" evidence="1">
    <location>
        <begin position="1158"/>
        <end position="1168"/>
    </location>
</feature>
<feature type="compositionally biased region" description="Polar residues" evidence="1">
    <location>
        <begin position="115"/>
        <end position="137"/>
    </location>
</feature>
<feature type="region of interest" description="Disordered" evidence="1">
    <location>
        <begin position="91"/>
        <end position="246"/>
    </location>
</feature>
<feature type="region of interest" description="Disordered" evidence="1">
    <location>
        <begin position="1599"/>
        <end position="1686"/>
    </location>
</feature>
<feature type="compositionally biased region" description="Basic and acidic residues" evidence="1">
    <location>
        <begin position="460"/>
        <end position="469"/>
    </location>
</feature>
<feature type="region of interest" description="Disordered" evidence="1">
    <location>
        <begin position="1548"/>
        <end position="1572"/>
    </location>
</feature>
<name>A0A2C6KSU3_9APIC</name>
<feature type="compositionally biased region" description="Gly residues" evidence="1">
    <location>
        <begin position="679"/>
        <end position="690"/>
    </location>
</feature>
<feature type="compositionally biased region" description="Polar residues" evidence="1">
    <location>
        <begin position="1629"/>
        <end position="1638"/>
    </location>
</feature>
<feature type="compositionally biased region" description="Basic and acidic residues" evidence="1">
    <location>
        <begin position="696"/>
        <end position="734"/>
    </location>
</feature>
<dbReference type="Proteomes" id="UP000221165">
    <property type="component" value="Unassembled WGS sequence"/>
</dbReference>
<comment type="caution">
    <text evidence="3">The sequence shown here is derived from an EMBL/GenBank/DDBJ whole genome shotgun (WGS) entry which is preliminary data.</text>
</comment>
<accession>A0A2C6KSU3</accession>
<feature type="compositionally biased region" description="Basic and acidic residues" evidence="1">
    <location>
        <begin position="631"/>
        <end position="641"/>
    </location>
</feature>
<feature type="compositionally biased region" description="Polar residues" evidence="1">
    <location>
        <begin position="663"/>
        <end position="678"/>
    </location>
</feature>
<feature type="compositionally biased region" description="Polar residues" evidence="1">
    <location>
        <begin position="173"/>
        <end position="190"/>
    </location>
</feature>
<feature type="compositionally biased region" description="Basic and acidic residues" evidence="1">
    <location>
        <begin position="1169"/>
        <end position="1185"/>
    </location>
</feature>
<feature type="compositionally biased region" description="Low complexity" evidence="1">
    <location>
        <begin position="1235"/>
        <end position="1247"/>
    </location>
</feature>
<reference evidence="3 4" key="1">
    <citation type="journal article" date="2017" name="Int. J. Parasitol.">
        <title>The genome of the protozoan parasite Cystoisospora suis and a reverse vaccinology approach to identify vaccine candidates.</title>
        <authorList>
            <person name="Palmieri N."/>
            <person name="Shrestha A."/>
            <person name="Ruttkowski B."/>
            <person name="Beck T."/>
            <person name="Vogl C."/>
            <person name="Tomley F."/>
            <person name="Blake D.P."/>
            <person name="Joachim A."/>
        </authorList>
    </citation>
    <scope>NUCLEOTIDE SEQUENCE [LARGE SCALE GENOMIC DNA]</scope>
    <source>
        <strain evidence="3 4">Wien I</strain>
    </source>
</reference>
<feature type="compositionally biased region" description="Polar residues" evidence="1">
    <location>
        <begin position="1192"/>
        <end position="1201"/>
    </location>
</feature>
<feature type="region of interest" description="Disordered" evidence="1">
    <location>
        <begin position="1144"/>
        <end position="1253"/>
    </location>
</feature>
<feature type="compositionally biased region" description="Low complexity" evidence="1">
    <location>
        <begin position="973"/>
        <end position="997"/>
    </location>
</feature>
<feature type="region of interest" description="Disordered" evidence="1">
    <location>
        <begin position="286"/>
        <end position="306"/>
    </location>
</feature>
<feature type="compositionally biased region" description="Gly residues" evidence="1">
    <location>
        <begin position="1865"/>
        <end position="1876"/>
    </location>
</feature>
<feature type="compositionally biased region" description="Gly residues" evidence="1">
    <location>
        <begin position="1639"/>
        <end position="1656"/>
    </location>
</feature>
<feature type="compositionally biased region" description="Low complexity" evidence="1">
    <location>
        <begin position="1211"/>
        <end position="1223"/>
    </location>
</feature>
<feature type="region of interest" description="Disordered" evidence="1">
    <location>
        <begin position="1838"/>
        <end position="1876"/>
    </location>
</feature>
<feature type="compositionally biased region" description="Low complexity" evidence="1">
    <location>
        <begin position="1023"/>
        <end position="1033"/>
    </location>
</feature>
<keyword evidence="2" id="KW-1133">Transmembrane helix</keyword>
<feature type="compositionally biased region" description="Basic and acidic residues" evidence="1">
    <location>
        <begin position="477"/>
        <end position="500"/>
    </location>
</feature>
<dbReference type="VEuPathDB" id="ToxoDB:CSUI_006632"/>
<feature type="compositionally biased region" description="Low complexity" evidence="1">
    <location>
        <begin position="212"/>
        <end position="223"/>
    </location>
</feature>
<evidence type="ECO:0000313" key="4">
    <source>
        <dbReference type="Proteomes" id="UP000221165"/>
    </source>
</evidence>
<protein>
    <submittedName>
        <fullName evidence="3">Transmembrane protein</fullName>
    </submittedName>
</protein>
<feature type="compositionally biased region" description="Basic and acidic residues" evidence="1">
    <location>
        <begin position="759"/>
        <end position="769"/>
    </location>
</feature>
<feature type="region of interest" description="Disordered" evidence="1">
    <location>
        <begin position="963"/>
        <end position="1059"/>
    </location>
</feature>
<feature type="compositionally biased region" description="Polar residues" evidence="1">
    <location>
        <begin position="1005"/>
        <end position="1017"/>
    </location>
</feature>
<feature type="compositionally biased region" description="Low complexity" evidence="1">
    <location>
        <begin position="1855"/>
        <end position="1864"/>
    </location>
</feature>
<dbReference type="OrthoDB" id="331261at2759"/>
<feature type="compositionally biased region" description="Polar residues" evidence="1">
    <location>
        <begin position="1666"/>
        <end position="1680"/>
    </location>
</feature>
<sequence length="1876" mass="199684">MGNNQPATFSRWQGLILKARGFVSAGRFYLLFCSPFLVALGILFSYYFEEGKTLLSLAIPPLPPHAFLPLHLLSPPPVTVPFILSETGLPRKLSSRNSGNYNQTSGGDSNKNRNGKSSASQGGSKPQHQQDGRNTSDPYPGLSPPSSNYEGGTGGGGGQASSPPRPNAPFFSDSPQLSSDLSTKQPSRSLGGSGEVTAEGNEGGRTGERETSTGSNSNSNSGNDSHSKRRASAGTSSMPQPVRWLGGENPLRPAMCSRLNAQKRVAKQFILLALLFIDFHYDEKSPLSSPPATPRSAGGMISSPRGEDRWTINERVRFTDANRTLNRLIAEAHSSAQNQDYNNVLPRFLWQNESPCRMAALTGKHLPLIAIRLFDLLREARSSPSSSSPPSGTPLPSVGENRDGPRPYPSPLPLSPPAPSPPLVLADPPKRKIDRLSSQPFPPFSPDDDDNGSHQPRQNAGEKKEHDVPPGEGGESSIHRDRKLKDNPPPRGHRDDDRNPPRQNANNSFQSKEAGDNNSSLPSPPQGKRNLGSLLPSLDSKAQQEGKPRIAIGKKKDPNLVPPPQGQNNKPGVVTAAGTSGAKPGPSLSNSNQGGKKPTSSEEVEGGGLGASFRPVGGITSQSSSSSKDGGLQKDHADGFGREAGTSVGTVNTGTGERKSDSARSGSSYLASNKNGTQGKTGSGENGEGTVGPSAKRRELEGKRMEGDGEDGRQEGQGRKESKRDNDGRRENGLKEGGAILDRRHDGQISTSSNTGGDNKGEERKKNEEIPPSSSSPPPRGGEKLLVEDGEVAFHYFVLQLMKEDSVNQPPLWDTAQIQRIAKNSRISTRPNASLYELINHAASVWSSYIIIEELQRGFVVERMVEDWIGPIVGKMTGRYHDALATVAESFREPIMDEPLCGRMYLLLDGFRTSPIASIFYENTITAQQLNQFRNQLLSHIEAEMEKAVQQLADELRLGLKSRQIGSPHRGMTTGLSSVSYPSSSSSRSTESNSTTGGSEGDVYDSTSAENHYNNPSPRRHSSPTLTQSSSSSDHNRNDSRKRHNEKKENPITTTTTTTTTNIRYLEGERTSSDFHPVTRRQLPIARLAGYIVRLGSGTFHAGVVGEGNTFAGNQRLIDTMTDDSLLAEIQLFDEASLALQGDDVPPLPTLAPIQRTSSNSSSGSSSSSHDKGSHSSQNNDEKATGGRGYVSSGTHQNDSNDSQHSKNENSSSSTSSSSSMTTPGRGKTAPPIPSFSSSRNEASSSSGYPDKGEGSLYSYDPLSHPYFKGDWVSGSNPDATVPVITAMQALKRHINSAGGSRSIWFFKRSLVVYSSLEGVDLPDPLGGHLGLPPSTDYDIHFFVYVPMSDYSSSVGEKLRKAFLRMIFTNTGGPRTWALNGEEPLVEDSRISELGTAKLTDEGQALKLKTFGIELDDNQRTNVQKLIQRDLVLIHYKIKGLATMRGQLTPGEEWRVMRAERMFARILKQCRNILDIPYAAVIKRQSVSEQRQIKKTSEVEGGLPVWVLALAVLCTAVPLITFMFCLQFHKRLPVPWWISCICSSSPPWETNADDEHPGDEDADLTSVGHSDCMGAGGGGSQRVLGDLGLSSDEAMASGSILRQGNGHGGSLLDAGRGTSGSDGGKAGTEVTSQGSTTHAGGGGSILDGENRGGGGSSNSPIVGMMTMSTTAPSHSSRSTITGGGGGVAGGWHDASTRWLNNSSVCSDHLGGNAISVGQSVATRSGSGGDFLAANGLIHHPNSLAGVIGTSSSSSIGGGSNGEGTSSPQRQGSHSMDNMPGGPSSMSMPLRKKTFRSRNDDDDDLDNPLECFTAHLTQSRKTIEPSIIPAVTPLDKMLSRESSILPTKRLGGGGSSSPSGRAPPVGGNGNGGAGFAP</sequence>
<evidence type="ECO:0000313" key="3">
    <source>
        <dbReference type="EMBL" id="PHJ19538.1"/>
    </source>
</evidence>
<feature type="compositionally biased region" description="Basic and acidic residues" evidence="1">
    <location>
        <begin position="542"/>
        <end position="558"/>
    </location>
</feature>
<evidence type="ECO:0000256" key="1">
    <source>
        <dbReference type="SAM" id="MobiDB-lite"/>
    </source>
</evidence>
<feature type="compositionally biased region" description="Polar residues" evidence="1">
    <location>
        <begin position="95"/>
        <end position="109"/>
    </location>
</feature>
<organism evidence="3 4">
    <name type="scientific">Cystoisospora suis</name>
    <dbReference type="NCBI Taxonomy" id="483139"/>
    <lineage>
        <taxon>Eukaryota</taxon>
        <taxon>Sar</taxon>
        <taxon>Alveolata</taxon>
        <taxon>Apicomplexa</taxon>
        <taxon>Conoidasida</taxon>
        <taxon>Coccidia</taxon>
        <taxon>Eucoccidiorida</taxon>
        <taxon>Eimeriorina</taxon>
        <taxon>Sarcocystidae</taxon>
        <taxon>Cystoisospora</taxon>
    </lineage>
</organism>
<dbReference type="GeneID" id="94429997"/>
<dbReference type="EMBL" id="MIGC01003370">
    <property type="protein sequence ID" value="PHJ19538.1"/>
    <property type="molecule type" value="Genomic_DNA"/>
</dbReference>
<feature type="transmembrane region" description="Helical" evidence="2">
    <location>
        <begin position="28"/>
        <end position="48"/>
    </location>
</feature>